<dbReference type="Proteomes" id="UP000006867">
    <property type="component" value="Chromosome"/>
</dbReference>
<proteinExistence type="predicted"/>
<accession>A0ABM5LV11</accession>
<feature type="compositionally biased region" description="Basic residues" evidence="1">
    <location>
        <begin position="24"/>
        <end position="40"/>
    </location>
</feature>
<protein>
    <submittedName>
        <fullName evidence="2">Uncharacterized protein</fullName>
    </submittedName>
</protein>
<gene>
    <name evidence="2" type="ordered locus">BATR1942_03545</name>
</gene>
<dbReference type="EMBL" id="CP002207">
    <property type="protein sequence ID" value="ADP31663.1"/>
    <property type="molecule type" value="Genomic_DNA"/>
</dbReference>
<feature type="region of interest" description="Disordered" evidence="1">
    <location>
        <begin position="1"/>
        <end position="40"/>
    </location>
</feature>
<evidence type="ECO:0000313" key="3">
    <source>
        <dbReference type="Proteomes" id="UP000006867"/>
    </source>
</evidence>
<keyword evidence="3" id="KW-1185">Reference proteome</keyword>
<evidence type="ECO:0000313" key="2">
    <source>
        <dbReference type="EMBL" id="ADP31663.1"/>
    </source>
</evidence>
<organism evidence="2 3">
    <name type="scientific">Bacillus atrophaeus (strain 1942)</name>
    <dbReference type="NCBI Taxonomy" id="720555"/>
    <lineage>
        <taxon>Bacteria</taxon>
        <taxon>Bacillati</taxon>
        <taxon>Bacillota</taxon>
        <taxon>Bacilli</taxon>
        <taxon>Bacillales</taxon>
        <taxon>Bacillaceae</taxon>
        <taxon>Bacillus</taxon>
    </lineage>
</organism>
<feature type="compositionally biased region" description="Polar residues" evidence="1">
    <location>
        <begin position="1"/>
        <end position="22"/>
    </location>
</feature>
<name>A0ABM5LV11_BACA1</name>
<sequence>MSQLSKPSQKSPYQGSTNQQPYSKKIKKKGCGCGGKKKPQ</sequence>
<reference evidence="2 3" key="1">
    <citation type="journal article" date="2011" name="Front. Microbiol.">
        <title>Genomic signatures of strain selection and enhancement in Bacillus atrophaeus var. globigii, a historical biowarfare simulant.</title>
        <authorList>
            <person name="Gibbons H.S."/>
            <person name="Broomall S.M."/>
            <person name="McNew L.A."/>
            <person name="Daligault H."/>
            <person name="Chapman C."/>
            <person name="Bruce D."/>
            <person name="Karavis M."/>
            <person name="Krepps M."/>
            <person name="McGregor P.A."/>
            <person name="Hong C."/>
            <person name="Park K.H."/>
            <person name="Akmal A."/>
            <person name="Feldman A."/>
            <person name="Lin J.S."/>
            <person name="Chang W.E."/>
            <person name="Higgs B.W."/>
            <person name="Demirev P."/>
            <person name="Lindquist J."/>
            <person name="Liem A."/>
            <person name="Fochler E."/>
            <person name="Read T.D."/>
            <person name="Tapia R."/>
            <person name="Johnson S."/>
            <person name="Bishop-Lilly K.A."/>
            <person name="Detter C."/>
            <person name="Han C."/>
            <person name="Sozhamannan S."/>
            <person name="Rosenzweig C.N."/>
            <person name="Skowronski E.W."/>
        </authorList>
    </citation>
    <scope>NUCLEOTIDE SEQUENCE [LARGE SCALE GENOMIC DNA]</scope>
    <source>
        <strain evidence="2 3">1942</strain>
    </source>
</reference>
<evidence type="ECO:0000256" key="1">
    <source>
        <dbReference type="SAM" id="MobiDB-lite"/>
    </source>
</evidence>